<dbReference type="Proteomes" id="UP000053433">
    <property type="component" value="Unassembled WGS sequence"/>
</dbReference>
<dbReference type="Gene3D" id="1.10.1740.10">
    <property type="match status" value="1"/>
</dbReference>
<dbReference type="GO" id="GO:0016987">
    <property type="term" value="F:sigma factor activity"/>
    <property type="evidence" value="ECO:0007669"/>
    <property type="project" value="UniProtKB-KW"/>
</dbReference>
<sequence>MSIEDYILIKRIQDGDPAAFEVLVRKYYQDIYSFCVRRCNGDTVLAADLTQETFLKLIEHIQRYRPTGKFINFLLTIAVNTCNNNYKKKSFEFVEMEVLAQQPDQTDLEASLLRQETALTVQQALSQLPDFQKETIILRFYHDRKIREIADITGVSVPTAKSRLKQGLDKLKRYLDKEDLEL</sequence>
<accession>A0A0W7TSA7</accession>
<evidence type="ECO:0000256" key="1">
    <source>
        <dbReference type="ARBA" id="ARBA00010641"/>
    </source>
</evidence>
<dbReference type="GO" id="GO:0006352">
    <property type="term" value="P:DNA-templated transcription initiation"/>
    <property type="evidence" value="ECO:0007669"/>
    <property type="project" value="InterPro"/>
</dbReference>
<dbReference type="InterPro" id="IPR013325">
    <property type="entry name" value="RNA_pol_sigma_r2"/>
</dbReference>
<keyword evidence="4" id="KW-0238">DNA-binding</keyword>
<dbReference type="PANTHER" id="PTHR43133:SF8">
    <property type="entry name" value="RNA POLYMERASE SIGMA FACTOR HI_1459-RELATED"/>
    <property type="match status" value="1"/>
</dbReference>
<dbReference type="PANTHER" id="PTHR43133">
    <property type="entry name" value="RNA POLYMERASE ECF-TYPE SIGMA FACTO"/>
    <property type="match status" value="1"/>
</dbReference>
<evidence type="ECO:0000259" key="6">
    <source>
        <dbReference type="Pfam" id="PF04542"/>
    </source>
</evidence>
<evidence type="ECO:0000313" key="8">
    <source>
        <dbReference type="EMBL" id="KUE76708.1"/>
    </source>
</evidence>
<feature type="domain" description="RNA polymerase sigma-70 region 2" evidence="6">
    <location>
        <begin position="23"/>
        <end position="90"/>
    </location>
</feature>
<dbReference type="Gene3D" id="1.10.10.10">
    <property type="entry name" value="Winged helix-like DNA-binding domain superfamily/Winged helix DNA-binding domain"/>
    <property type="match status" value="1"/>
</dbReference>
<evidence type="ECO:0000256" key="4">
    <source>
        <dbReference type="ARBA" id="ARBA00023125"/>
    </source>
</evidence>
<feature type="domain" description="RNA polymerase sigma factor 70 region 4 type 2" evidence="7">
    <location>
        <begin position="121"/>
        <end position="171"/>
    </location>
</feature>
<dbReference type="InterPro" id="IPR007627">
    <property type="entry name" value="RNA_pol_sigma70_r2"/>
</dbReference>
<protein>
    <recommendedName>
        <fullName evidence="10">Sigma-70 family RNA polymerase sigma factor</fullName>
    </recommendedName>
</protein>
<comment type="similarity">
    <text evidence="1">Belongs to the sigma-70 factor family. ECF subfamily.</text>
</comment>
<evidence type="ECO:0000256" key="5">
    <source>
        <dbReference type="ARBA" id="ARBA00023163"/>
    </source>
</evidence>
<evidence type="ECO:0008006" key="10">
    <source>
        <dbReference type="Google" id="ProtNLM"/>
    </source>
</evidence>
<gene>
    <name evidence="8" type="ORF">ASJ35_06765</name>
</gene>
<dbReference type="InterPro" id="IPR036388">
    <property type="entry name" value="WH-like_DNA-bd_sf"/>
</dbReference>
<dbReference type="SUPFAM" id="SSF88659">
    <property type="entry name" value="Sigma3 and sigma4 domains of RNA polymerase sigma factors"/>
    <property type="match status" value="1"/>
</dbReference>
<comment type="caution">
    <text evidence="8">The sequence shown here is derived from an EMBL/GenBank/DDBJ whole genome shotgun (WGS) entry which is preliminary data.</text>
</comment>
<organism evidence="8 9">
    <name type="scientific">Ruthenibacterium lactatiformans</name>
    <dbReference type="NCBI Taxonomy" id="1550024"/>
    <lineage>
        <taxon>Bacteria</taxon>
        <taxon>Bacillati</taxon>
        <taxon>Bacillota</taxon>
        <taxon>Clostridia</taxon>
        <taxon>Eubacteriales</taxon>
        <taxon>Oscillospiraceae</taxon>
        <taxon>Ruthenibacterium</taxon>
    </lineage>
</organism>
<keyword evidence="5" id="KW-0804">Transcription</keyword>
<dbReference type="InterPro" id="IPR014284">
    <property type="entry name" value="RNA_pol_sigma-70_dom"/>
</dbReference>
<dbReference type="NCBIfam" id="TIGR02937">
    <property type="entry name" value="sigma70-ECF"/>
    <property type="match status" value="1"/>
</dbReference>
<dbReference type="EMBL" id="LMUA01000007">
    <property type="protein sequence ID" value="KUE76708.1"/>
    <property type="molecule type" value="Genomic_DNA"/>
</dbReference>
<dbReference type="InterPro" id="IPR013324">
    <property type="entry name" value="RNA_pol_sigma_r3/r4-like"/>
</dbReference>
<evidence type="ECO:0000256" key="3">
    <source>
        <dbReference type="ARBA" id="ARBA00023082"/>
    </source>
</evidence>
<dbReference type="Pfam" id="PF04542">
    <property type="entry name" value="Sigma70_r2"/>
    <property type="match status" value="1"/>
</dbReference>
<dbReference type="AlphaFoldDB" id="A0A0W7TSA7"/>
<dbReference type="SUPFAM" id="SSF88946">
    <property type="entry name" value="Sigma2 domain of RNA polymerase sigma factors"/>
    <property type="match status" value="1"/>
</dbReference>
<dbReference type="GO" id="GO:0003677">
    <property type="term" value="F:DNA binding"/>
    <property type="evidence" value="ECO:0007669"/>
    <property type="project" value="UniProtKB-KW"/>
</dbReference>
<dbReference type="Pfam" id="PF08281">
    <property type="entry name" value="Sigma70_r4_2"/>
    <property type="match status" value="1"/>
</dbReference>
<dbReference type="InterPro" id="IPR013249">
    <property type="entry name" value="RNA_pol_sigma70_r4_t2"/>
</dbReference>
<keyword evidence="2" id="KW-0805">Transcription regulation</keyword>
<reference evidence="8 9" key="1">
    <citation type="submission" date="2015-10" db="EMBL/GenBank/DDBJ databases">
        <title>A novel member of the family Ruminococcaceae isolated from human faeces.</title>
        <authorList>
            <person name="Shkoporov A.N."/>
            <person name="Chaplin A.V."/>
            <person name="Motuzova O.V."/>
            <person name="Kafarskaia L.I."/>
            <person name="Efimov B.A."/>
        </authorList>
    </citation>
    <scope>NUCLEOTIDE SEQUENCE [LARGE SCALE GENOMIC DNA]</scope>
    <source>
        <strain evidence="8 9">668</strain>
    </source>
</reference>
<name>A0A0W7TSA7_9FIRM</name>
<proteinExistence type="inferred from homology"/>
<dbReference type="CDD" id="cd06171">
    <property type="entry name" value="Sigma70_r4"/>
    <property type="match status" value="1"/>
</dbReference>
<evidence type="ECO:0000259" key="7">
    <source>
        <dbReference type="Pfam" id="PF08281"/>
    </source>
</evidence>
<dbReference type="RefSeq" id="WP_058723054.1">
    <property type="nucleotide sequence ID" value="NZ_LMUA01000007.1"/>
</dbReference>
<keyword evidence="3" id="KW-0731">Sigma factor</keyword>
<evidence type="ECO:0000313" key="9">
    <source>
        <dbReference type="Proteomes" id="UP000053433"/>
    </source>
</evidence>
<evidence type="ECO:0000256" key="2">
    <source>
        <dbReference type="ARBA" id="ARBA00023015"/>
    </source>
</evidence>
<dbReference type="InterPro" id="IPR039425">
    <property type="entry name" value="RNA_pol_sigma-70-like"/>
</dbReference>